<reference evidence="2" key="1">
    <citation type="submission" date="2013-09" db="EMBL/GenBank/DDBJ databases">
        <title>Corchorus olitorius genome sequencing.</title>
        <authorList>
            <person name="Alam M."/>
            <person name="Haque M.S."/>
            <person name="Islam M.S."/>
            <person name="Emdad E.M."/>
            <person name="Islam M.M."/>
            <person name="Ahmed B."/>
            <person name="Halim A."/>
            <person name="Hossen Q.M.M."/>
            <person name="Hossain M.Z."/>
            <person name="Ahmed R."/>
            <person name="Khan M.M."/>
            <person name="Islam R."/>
            <person name="Rashid M.M."/>
            <person name="Khan S.A."/>
            <person name="Rahman M.S."/>
            <person name="Alam M."/>
            <person name="Yahiya A.S."/>
            <person name="Khan M.S."/>
            <person name="Azam M.S."/>
            <person name="Haque T."/>
            <person name="Lashkar M.Z.H."/>
            <person name="Akhand A.I."/>
            <person name="Morshed G."/>
            <person name="Roy S."/>
            <person name="Uddin K.S."/>
            <person name="Rabeya T."/>
            <person name="Hossain A.S."/>
            <person name="Chowdhury A."/>
            <person name="Snigdha A.R."/>
            <person name="Mortoza M.S."/>
            <person name="Matin S.A."/>
            <person name="Hoque S.M.E."/>
            <person name="Islam M.K."/>
            <person name="Roy D.K."/>
            <person name="Haider R."/>
            <person name="Moosa M.M."/>
            <person name="Elias S.M."/>
            <person name="Hasan A.M."/>
            <person name="Jahan S."/>
            <person name="Shafiuddin M."/>
            <person name="Mahmood N."/>
            <person name="Shommy N.S."/>
        </authorList>
    </citation>
    <scope>NUCLEOTIDE SEQUENCE [LARGE SCALE GENOMIC DNA]</scope>
    <source>
        <strain evidence="2">cv. O-4</strain>
    </source>
</reference>
<dbReference type="AlphaFoldDB" id="A0A1R3I4B1"/>
<gene>
    <name evidence="1" type="ORF">COLO4_25193</name>
</gene>
<name>A0A1R3I4B1_9ROSI</name>
<evidence type="ECO:0000313" key="1">
    <source>
        <dbReference type="EMBL" id="OMO77407.1"/>
    </source>
</evidence>
<dbReference type="Proteomes" id="UP000187203">
    <property type="component" value="Unassembled WGS sequence"/>
</dbReference>
<accession>A0A1R3I4B1</accession>
<protein>
    <submittedName>
        <fullName evidence="1">Uncharacterized protein</fullName>
    </submittedName>
</protein>
<evidence type="ECO:0000313" key="2">
    <source>
        <dbReference type="Proteomes" id="UP000187203"/>
    </source>
</evidence>
<comment type="caution">
    <text evidence="1">The sequence shown here is derived from an EMBL/GenBank/DDBJ whole genome shotgun (WGS) entry which is preliminary data.</text>
</comment>
<sequence length="164" mass="18128">MATFRPSARNFVEHGMADGAQALYPKSCSAPSGGSSGSTSSGGCCCAAASVGFCSPAASVGCCGSTFVNMFQERWRGMVGIISHNQRIVVIHIIIIANPPFISKVHFNRRILTILCIQFRISFQDTNHQYSHSLPQHQQMQMTLLFFEQQMNFQQHHKTIHLPL</sequence>
<dbReference type="EMBL" id="AWUE01018942">
    <property type="protein sequence ID" value="OMO77407.1"/>
    <property type="molecule type" value="Genomic_DNA"/>
</dbReference>
<keyword evidence="2" id="KW-1185">Reference proteome</keyword>
<proteinExistence type="predicted"/>
<organism evidence="1 2">
    <name type="scientific">Corchorus olitorius</name>
    <dbReference type="NCBI Taxonomy" id="93759"/>
    <lineage>
        <taxon>Eukaryota</taxon>
        <taxon>Viridiplantae</taxon>
        <taxon>Streptophyta</taxon>
        <taxon>Embryophyta</taxon>
        <taxon>Tracheophyta</taxon>
        <taxon>Spermatophyta</taxon>
        <taxon>Magnoliopsida</taxon>
        <taxon>eudicotyledons</taxon>
        <taxon>Gunneridae</taxon>
        <taxon>Pentapetalae</taxon>
        <taxon>rosids</taxon>
        <taxon>malvids</taxon>
        <taxon>Malvales</taxon>
        <taxon>Malvaceae</taxon>
        <taxon>Grewioideae</taxon>
        <taxon>Apeibeae</taxon>
        <taxon>Corchorus</taxon>
    </lineage>
</organism>